<accession>A0A9P6AUF1</accession>
<evidence type="ECO:0000256" key="8">
    <source>
        <dbReference type="SAM" id="Phobius"/>
    </source>
</evidence>
<feature type="transmembrane region" description="Helical" evidence="8">
    <location>
        <begin position="578"/>
        <end position="599"/>
    </location>
</feature>
<dbReference type="Pfam" id="PF01061">
    <property type="entry name" value="ABC2_membrane"/>
    <property type="match status" value="1"/>
</dbReference>
<dbReference type="PANTHER" id="PTHR48041">
    <property type="entry name" value="ABC TRANSPORTER G FAMILY MEMBER 28"/>
    <property type="match status" value="1"/>
</dbReference>
<dbReference type="GO" id="GO:0005524">
    <property type="term" value="F:ATP binding"/>
    <property type="evidence" value="ECO:0007669"/>
    <property type="project" value="UniProtKB-KW"/>
</dbReference>
<keyword evidence="4" id="KW-0547">Nucleotide-binding</keyword>
<evidence type="ECO:0000256" key="2">
    <source>
        <dbReference type="ARBA" id="ARBA00022448"/>
    </source>
</evidence>
<evidence type="ECO:0000256" key="3">
    <source>
        <dbReference type="ARBA" id="ARBA00022692"/>
    </source>
</evidence>
<dbReference type="InterPro" id="IPR003439">
    <property type="entry name" value="ABC_transporter-like_ATP-bd"/>
</dbReference>
<dbReference type="Proteomes" id="UP000886523">
    <property type="component" value="Unassembled WGS sequence"/>
</dbReference>
<dbReference type="GO" id="GO:0140359">
    <property type="term" value="F:ABC-type transporter activity"/>
    <property type="evidence" value="ECO:0007669"/>
    <property type="project" value="InterPro"/>
</dbReference>
<dbReference type="PROSITE" id="PS00211">
    <property type="entry name" value="ABC_TRANSPORTER_1"/>
    <property type="match status" value="1"/>
</dbReference>
<dbReference type="InterPro" id="IPR003593">
    <property type="entry name" value="AAA+_ATPase"/>
</dbReference>
<dbReference type="GO" id="GO:0016887">
    <property type="term" value="F:ATP hydrolysis activity"/>
    <property type="evidence" value="ECO:0007669"/>
    <property type="project" value="InterPro"/>
</dbReference>
<reference evidence="10" key="1">
    <citation type="journal article" date="2020" name="Nat. Commun.">
        <title>Large-scale genome sequencing of mycorrhizal fungi provides insights into the early evolution of symbiotic traits.</title>
        <authorList>
            <person name="Miyauchi S."/>
            <person name="Kiss E."/>
            <person name="Kuo A."/>
            <person name="Drula E."/>
            <person name="Kohler A."/>
            <person name="Sanchez-Garcia M."/>
            <person name="Morin E."/>
            <person name="Andreopoulos B."/>
            <person name="Barry K.W."/>
            <person name="Bonito G."/>
            <person name="Buee M."/>
            <person name="Carver A."/>
            <person name="Chen C."/>
            <person name="Cichocki N."/>
            <person name="Clum A."/>
            <person name="Culley D."/>
            <person name="Crous P.W."/>
            <person name="Fauchery L."/>
            <person name="Girlanda M."/>
            <person name="Hayes R.D."/>
            <person name="Keri Z."/>
            <person name="LaButti K."/>
            <person name="Lipzen A."/>
            <person name="Lombard V."/>
            <person name="Magnuson J."/>
            <person name="Maillard F."/>
            <person name="Murat C."/>
            <person name="Nolan M."/>
            <person name="Ohm R.A."/>
            <person name="Pangilinan J."/>
            <person name="Pereira M.F."/>
            <person name="Perotto S."/>
            <person name="Peter M."/>
            <person name="Pfister S."/>
            <person name="Riley R."/>
            <person name="Sitrit Y."/>
            <person name="Stielow J.B."/>
            <person name="Szollosi G."/>
            <person name="Zifcakova L."/>
            <person name="Stursova M."/>
            <person name="Spatafora J.W."/>
            <person name="Tedersoo L."/>
            <person name="Vaario L.M."/>
            <person name="Yamada A."/>
            <person name="Yan M."/>
            <person name="Wang P."/>
            <person name="Xu J."/>
            <person name="Bruns T."/>
            <person name="Baldrian P."/>
            <person name="Vilgalys R."/>
            <person name="Dunand C."/>
            <person name="Henrissat B."/>
            <person name="Grigoriev I.V."/>
            <person name="Hibbett D."/>
            <person name="Nagy L.G."/>
            <person name="Martin F.M."/>
        </authorList>
    </citation>
    <scope>NUCLEOTIDE SEQUENCE</scope>
    <source>
        <strain evidence="10">UP504</strain>
    </source>
</reference>
<dbReference type="SUPFAM" id="SSF52540">
    <property type="entry name" value="P-loop containing nucleoside triphosphate hydrolases"/>
    <property type="match status" value="1"/>
</dbReference>
<dbReference type="PANTHER" id="PTHR48041:SF98">
    <property type="entry name" value="TRANSPORTER, PUTATIVE (EUROFUNG)-RELATED"/>
    <property type="match status" value="1"/>
</dbReference>
<dbReference type="GO" id="GO:0016020">
    <property type="term" value="C:membrane"/>
    <property type="evidence" value="ECO:0007669"/>
    <property type="project" value="UniProtKB-SubCell"/>
</dbReference>
<evidence type="ECO:0000256" key="5">
    <source>
        <dbReference type="ARBA" id="ARBA00022840"/>
    </source>
</evidence>
<feature type="transmembrane region" description="Helical" evidence="8">
    <location>
        <begin position="472"/>
        <end position="489"/>
    </location>
</feature>
<name>A0A9P6AUF1_9AGAM</name>
<evidence type="ECO:0000256" key="6">
    <source>
        <dbReference type="ARBA" id="ARBA00022989"/>
    </source>
</evidence>
<keyword evidence="11" id="KW-1185">Reference proteome</keyword>
<evidence type="ECO:0000256" key="4">
    <source>
        <dbReference type="ARBA" id="ARBA00022741"/>
    </source>
</evidence>
<dbReference type="PROSITE" id="PS50893">
    <property type="entry name" value="ABC_TRANSPORTER_2"/>
    <property type="match status" value="1"/>
</dbReference>
<dbReference type="Gene3D" id="3.40.50.300">
    <property type="entry name" value="P-loop containing nucleotide triphosphate hydrolases"/>
    <property type="match status" value="1"/>
</dbReference>
<dbReference type="InterPro" id="IPR050352">
    <property type="entry name" value="ABCG_transporters"/>
</dbReference>
<comment type="caution">
    <text evidence="10">The sequence shown here is derived from an EMBL/GenBank/DDBJ whole genome shotgun (WGS) entry which is preliminary data.</text>
</comment>
<dbReference type="InterPro" id="IPR013525">
    <property type="entry name" value="ABC2_TM"/>
</dbReference>
<feature type="transmembrane region" description="Helical" evidence="8">
    <location>
        <begin position="391"/>
        <end position="413"/>
    </location>
</feature>
<dbReference type="AlphaFoldDB" id="A0A9P6AUF1"/>
<evidence type="ECO:0000259" key="9">
    <source>
        <dbReference type="PROSITE" id="PS50893"/>
    </source>
</evidence>
<dbReference type="InterPro" id="IPR017871">
    <property type="entry name" value="ABC_transporter-like_CS"/>
</dbReference>
<keyword evidence="2" id="KW-0813">Transport</keyword>
<keyword evidence="7 8" id="KW-0472">Membrane</keyword>
<gene>
    <name evidence="10" type="ORF">BS47DRAFT_1363395</name>
</gene>
<feature type="transmembrane region" description="Helical" evidence="8">
    <location>
        <begin position="356"/>
        <end position="379"/>
    </location>
</feature>
<dbReference type="SMART" id="SM00382">
    <property type="entry name" value="AAA"/>
    <property type="match status" value="1"/>
</dbReference>
<dbReference type="InterPro" id="IPR027417">
    <property type="entry name" value="P-loop_NTPase"/>
</dbReference>
<keyword evidence="3 8" id="KW-0812">Transmembrane</keyword>
<feature type="domain" description="ABC transporter" evidence="9">
    <location>
        <begin position="19"/>
        <end position="261"/>
    </location>
</feature>
<evidence type="ECO:0000313" key="10">
    <source>
        <dbReference type="EMBL" id="KAF9512111.1"/>
    </source>
</evidence>
<organism evidence="10 11">
    <name type="scientific">Hydnum rufescens UP504</name>
    <dbReference type="NCBI Taxonomy" id="1448309"/>
    <lineage>
        <taxon>Eukaryota</taxon>
        <taxon>Fungi</taxon>
        <taxon>Dikarya</taxon>
        <taxon>Basidiomycota</taxon>
        <taxon>Agaricomycotina</taxon>
        <taxon>Agaricomycetes</taxon>
        <taxon>Cantharellales</taxon>
        <taxon>Hydnaceae</taxon>
        <taxon>Hydnum</taxon>
    </lineage>
</organism>
<proteinExistence type="predicted"/>
<dbReference type="OrthoDB" id="66620at2759"/>
<evidence type="ECO:0000256" key="7">
    <source>
        <dbReference type="ARBA" id="ARBA00023136"/>
    </source>
</evidence>
<evidence type="ECO:0000313" key="11">
    <source>
        <dbReference type="Proteomes" id="UP000886523"/>
    </source>
</evidence>
<dbReference type="Pfam" id="PF00005">
    <property type="entry name" value="ABC_tran"/>
    <property type="match status" value="1"/>
</dbReference>
<keyword evidence="5" id="KW-0067">ATP-binding</keyword>
<evidence type="ECO:0000256" key="1">
    <source>
        <dbReference type="ARBA" id="ARBA00004141"/>
    </source>
</evidence>
<protein>
    <recommendedName>
        <fullName evidence="9">ABC transporter domain-containing protein</fullName>
    </recommendedName>
</protein>
<feature type="transmembrane region" description="Helical" evidence="8">
    <location>
        <begin position="433"/>
        <end position="460"/>
    </location>
</feature>
<comment type="subcellular location">
    <subcellularLocation>
        <location evidence="1">Membrane</location>
        <topology evidence="1">Multi-pass membrane protein</topology>
    </subcellularLocation>
</comment>
<keyword evidence="6 8" id="KW-1133">Transmembrane helix</keyword>
<dbReference type="EMBL" id="MU128991">
    <property type="protein sequence ID" value="KAF9512111.1"/>
    <property type="molecule type" value="Genomic_DNA"/>
</dbReference>
<sequence length="601" mass="66516">MGTERNIDLEASPLRDHILEWKNLSLCAPNSDKVILYPQSGSLRSGEVLAIMGPSGAGKTSFLDVLSQRVLSSDSDASITFDGQGFSMQDLGSYVAQEDTLHGFLTVKDNVRYSALLSLPHDTPTNVMDGMVKNTLRSLGLTDIRKNRIGTYFQRGVSGGQKRRVTIASSVVTQPRIFLCDEPTSGLDSMTGYQVACAICLYPMSCRSPGPYTTLDLNYSQDNLVPYFTKIGYPCPPHRNPADHVTGIINTDFDISAETGLPNHERIQQLAQAWIVNTSSLTSSGSESDERSSVVMTPISPGTTAGGFKTTFEPIRIRTKKSWGYRVVAELRKTWILTQRTALIIRRNYMLSGLRVFVYGTLWNGEGATSVLLATVWLHMGRTDDRVNDRISVQFFSIALLSGMSVSAVPLYLEERPVVMRERRNGLYGAGAYTIASTVVFIPYLFACSVIYSCISYWAIGLKLDGWAFWRFISYLFLGMQAAEAQLVWGSLRDSGWCATESKDRKRNYLKYFFFKTFAFSLLVQNDLEGETFTCATLPDGSCHCSVPSSLIPKGQCALTGGDILKSLDIPRFSPGSYVGALLAICVVYRLAFYVVLVFRK</sequence>